<proteinExistence type="predicted"/>
<name>A0A4W6BSQ6_LATCA</name>
<feature type="compositionally biased region" description="Low complexity" evidence="1">
    <location>
        <begin position="212"/>
        <end position="222"/>
    </location>
</feature>
<organism evidence="2 3">
    <name type="scientific">Lates calcarifer</name>
    <name type="common">Barramundi</name>
    <name type="synonym">Holocentrus calcarifer</name>
    <dbReference type="NCBI Taxonomy" id="8187"/>
    <lineage>
        <taxon>Eukaryota</taxon>
        <taxon>Metazoa</taxon>
        <taxon>Chordata</taxon>
        <taxon>Craniata</taxon>
        <taxon>Vertebrata</taxon>
        <taxon>Euteleostomi</taxon>
        <taxon>Actinopterygii</taxon>
        <taxon>Neopterygii</taxon>
        <taxon>Teleostei</taxon>
        <taxon>Neoteleostei</taxon>
        <taxon>Acanthomorphata</taxon>
        <taxon>Carangaria</taxon>
        <taxon>Carangaria incertae sedis</taxon>
        <taxon>Centropomidae</taxon>
        <taxon>Lates</taxon>
    </lineage>
</organism>
<accession>A0A4W6BSQ6</accession>
<reference evidence="3" key="1">
    <citation type="submission" date="2015-09" db="EMBL/GenBank/DDBJ databases">
        <authorList>
            <person name="Sai Rama Sridatta P."/>
        </authorList>
    </citation>
    <scope>NUCLEOTIDE SEQUENCE [LARGE SCALE GENOMIC DNA]</scope>
</reference>
<dbReference type="Ensembl" id="ENSLCAT00010004062.1">
    <property type="protein sequence ID" value="ENSLCAP00010003960.1"/>
    <property type="gene ID" value="ENSLCAG00010002010.1"/>
</dbReference>
<dbReference type="STRING" id="8187.ENSLCAP00010003960"/>
<dbReference type="GeneTree" id="ENSGT00940000155830"/>
<feature type="region of interest" description="Disordered" evidence="1">
    <location>
        <begin position="178"/>
        <end position="240"/>
    </location>
</feature>
<evidence type="ECO:0000256" key="1">
    <source>
        <dbReference type="SAM" id="MobiDB-lite"/>
    </source>
</evidence>
<sequence>MLNPQASCFPPIAYNSAPPLAVLLGFIILPSLCVELTQAVTVGVAVVVRSLLNTKERENRPVSTSHSCQLPPVFRPGEKRQVIHYSSTGVCGLRQLPARANMQEESKHRRMTMDFSQLHTYTPPQCAPENTGYTYSLSSSYSTAALEFEKEHQIAPVYESPRMSRRSLRLQTSAGHYGNESLADYSQNHSSSYTSTRRETRTLRSKKQQAGSSSSSLSLSLSQAATPRKALSFSAVSTPT</sequence>
<reference evidence="2" key="2">
    <citation type="submission" date="2025-08" db="UniProtKB">
        <authorList>
            <consortium name="Ensembl"/>
        </authorList>
    </citation>
    <scope>IDENTIFICATION</scope>
</reference>
<dbReference type="InParanoid" id="A0A4W6BSQ6"/>
<evidence type="ECO:0000313" key="3">
    <source>
        <dbReference type="Proteomes" id="UP000314980"/>
    </source>
</evidence>
<dbReference type="Proteomes" id="UP000314980">
    <property type="component" value="Unassembled WGS sequence"/>
</dbReference>
<keyword evidence="3" id="KW-1185">Reference proteome</keyword>
<reference evidence="2" key="3">
    <citation type="submission" date="2025-09" db="UniProtKB">
        <authorList>
            <consortium name="Ensembl"/>
        </authorList>
    </citation>
    <scope>IDENTIFICATION</scope>
</reference>
<evidence type="ECO:0000313" key="2">
    <source>
        <dbReference type="Ensembl" id="ENSLCAP00010003960.1"/>
    </source>
</evidence>
<dbReference type="AlphaFoldDB" id="A0A4W6BSQ6"/>
<protein>
    <submittedName>
        <fullName evidence="2">Uncharacterized protein</fullName>
    </submittedName>
</protein>